<feature type="non-terminal residue" evidence="1">
    <location>
        <position position="1"/>
    </location>
</feature>
<gene>
    <name evidence="1" type="ORF">H4R20_006143</name>
</gene>
<dbReference type="EMBL" id="JANBUO010002453">
    <property type="protein sequence ID" value="KAJ2794675.1"/>
    <property type="molecule type" value="Genomic_DNA"/>
</dbReference>
<dbReference type="Proteomes" id="UP001140094">
    <property type="component" value="Unassembled WGS sequence"/>
</dbReference>
<keyword evidence="2" id="KW-1185">Reference proteome</keyword>
<organism evidence="1 2">
    <name type="scientific">Coemansia guatemalensis</name>
    <dbReference type="NCBI Taxonomy" id="2761395"/>
    <lineage>
        <taxon>Eukaryota</taxon>
        <taxon>Fungi</taxon>
        <taxon>Fungi incertae sedis</taxon>
        <taxon>Zoopagomycota</taxon>
        <taxon>Kickxellomycotina</taxon>
        <taxon>Kickxellomycetes</taxon>
        <taxon>Kickxellales</taxon>
        <taxon>Kickxellaceae</taxon>
        <taxon>Coemansia</taxon>
    </lineage>
</organism>
<evidence type="ECO:0000313" key="1">
    <source>
        <dbReference type="EMBL" id="KAJ2794675.1"/>
    </source>
</evidence>
<reference evidence="1" key="1">
    <citation type="submission" date="2022-07" db="EMBL/GenBank/DDBJ databases">
        <title>Phylogenomic reconstructions and comparative analyses of Kickxellomycotina fungi.</title>
        <authorList>
            <person name="Reynolds N.K."/>
            <person name="Stajich J.E."/>
            <person name="Barry K."/>
            <person name="Grigoriev I.V."/>
            <person name="Crous P."/>
            <person name="Smith M.E."/>
        </authorList>
    </citation>
    <scope>NUCLEOTIDE SEQUENCE</scope>
    <source>
        <strain evidence="1">NRRL 1565</strain>
    </source>
</reference>
<evidence type="ECO:0000313" key="2">
    <source>
        <dbReference type="Proteomes" id="UP001140094"/>
    </source>
</evidence>
<name>A0A9W8HNH7_9FUNG</name>
<sequence>RVVGNIPKIPSWLIKLLHADVSERIESGTPMTSDSSLGDASIPSSKFQELAHPLAHLPI</sequence>
<proteinExistence type="predicted"/>
<protein>
    <submittedName>
        <fullName evidence="1">Uncharacterized protein</fullName>
    </submittedName>
</protein>
<accession>A0A9W8HNH7</accession>
<comment type="caution">
    <text evidence="1">The sequence shown here is derived from an EMBL/GenBank/DDBJ whole genome shotgun (WGS) entry which is preliminary data.</text>
</comment>
<dbReference type="AlphaFoldDB" id="A0A9W8HNH7"/>
<dbReference type="OrthoDB" id="2123378at2759"/>